<feature type="domain" description="C2H2-type" evidence="11">
    <location>
        <begin position="82"/>
        <end position="111"/>
    </location>
</feature>
<evidence type="ECO:0000256" key="2">
    <source>
        <dbReference type="ARBA" id="ARBA00022491"/>
    </source>
</evidence>
<dbReference type="FunFam" id="3.30.160.60:FF:000458">
    <property type="entry name" value="pH-response transcription factor pacC/RIM101"/>
    <property type="match status" value="1"/>
</dbReference>
<evidence type="ECO:0000256" key="7">
    <source>
        <dbReference type="ARBA" id="ARBA00023242"/>
    </source>
</evidence>
<evidence type="ECO:0000256" key="3">
    <source>
        <dbReference type="ARBA" id="ARBA00022723"/>
    </source>
</evidence>
<keyword evidence="4" id="KW-0677">Repeat</keyword>
<dbReference type="InterPro" id="IPR013087">
    <property type="entry name" value="Znf_C2H2_type"/>
</dbReference>
<dbReference type="Pfam" id="PF00096">
    <property type="entry name" value="zf-C2H2"/>
    <property type="match status" value="1"/>
</dbReference>
<feature type="domain" description="C2H2-type" evidence="11">
    <location>
        <begin position="112"/>
        <end position="139"/>
    </location>
</feature>
<comment type="caution">
    <text evidence="12">The sequence shown here is derived from an EMBL/GenBank/DDBJ whole genome shotgun (WGS) entry which is preliminary data.</text>
</comment>
<evidence type="ECO:0000256" key="5">
    <source>
        <dbReference type="ARBA" id="ARBA00022771"/>
    </source>
</evidence>
<dbReference type="GO" id="GO:0005634">
    <property type="term" value="C:nucleus"/>
    <property type="evidence" value="ECO:0007669"/>
    <property type="project" value="UniProtKB-SubCell"/>
</dbReference>
<proteinExistence type="inferred from homology"/>
<reference evidence="12 13" key="1">
    <citation type="submission" date="2021-11" db="EMBL/GenBank/DDBJ databases">
        <title>Black yeast isolated from Biological Soil Crust.</title>
        <authorList>
            <person name="Kurbessoian T."/>
        </authorList>
    </citation>
    <scope>NUCLEOTIDE SEQUENCE [LARGE SCALE GENOMIC DNA]</scope>
    <source>
        <strain evidence="12 13">CCFEE 5522</strain>
    </source>
</reference>
<dbReference type="PROSITE" id="PS00028">
    <property type="entry name" value="ZINC_FINGER_C2H2_1"/>
    <property type="match status" value="1"/>
</dbReference>
<dbReference type="SUPFAM" id="SSF57667">
    <property type="entry name" value="beta-beta-alpha zinc fingers"/>
    <property type="match status" value="2"/>
</dbReference>
<dbReference type="PROSITE" id="PS50157">
    <property type="entry name" value="ZINC_FINGER_C2H2_2"/>
    <property type="match status" value="2"/>
</dbReference>
<keyword evidence="2" id="KW-0678">Repressor</keyword>
<dbReference type="InterPro" id="IPR050806">
    <property type="entry name" value="pacC/RIM101"/>
</dbReference>
<dbReference type="PANTHER" id="PTHR47257">
    <property type="entry name" value="PH-RESPONSE TRANSCRIPTION FACTOR PACC/RIM101"/>
    <property type="match status" value="1"/>
</dbReference>
<feature type="region of interest" description="Disordered" evidence="10">
    <location>
        <begin position="507"/>
        <end position="581"/>
    </location>
</feature>
<keyword evidence="5 9" id="KW-0863">Zinc-finger</keyword>
<evidence type="ECO:0000256" key="9">
    <source>
        <dbReference type="PROSITE-ProRule" id="PRU00042"/>
    </source>
</evidence>
<name>A0AAV9JSW9_9PEZI</name>
<accession>A0AAV9JSW9</accession>
<organism evidence="12 13">
    <name type="scientific">Oleoguttula mirabilis</name>
    <dbReference type="NCBI Taxonomy" id="1507867"/>
    <lineage>
        <taxon>Eukaryota</taxon>
        <taxon>Fungi</taxon>
        <taxon>Dikarya</taxon>
        <taxon>Ascomycota</taxon>
        <taxon>Pezizomycotina</taxon>
        <taxon>Dothideomycetes</taxon>
        <taxon>Dothideomycetidae</taxon>
        <taxon>Mycosphaerellales</taxon>
        <taxon>Teratosphaeriaceae</taxon>
        <taxon>Oleoguttula</taxon>
    </lineage>
</organism>
<evidence type="ECO:0000313" key="12">
    <source>
        <dbReference type="EMBL" id="KAK4548597.1"/>
    </source>
</evidence>
<sequence length="664" mass="69862">MDPSQTPQTVAQAVQAATQQAQQAVSHASPPVQLPQALPTSTIDNLTCQWLGCGERTDTAETLYDHVCERHVGRKSTNNLNLTCHWGACRTTTVKRDHITSHIRVHVPLKPHKCDFCGKSFKRPQDLKKHVKTHADDSVLGAGSPAQAQNGRGSMSGSNGMGSNGKGESELAYLLSGLGQAGADHTAANPSYYPSHDSQMNTPYAYQQHMPNNGNGGGYAQANGNGQYAGYGSVSYPNSAAGADLQSMDTRKRAIEALNDFLGDIKRRAINPGAYYDVGQRLGGGNALPLPVNGGYNTGYNTQASGGSFGNLNAASLLDSFNQGNDHLGGGLQGAVAQPGYSLPLPNARTKNDLQDIDRFLEQLQATVYETSTQAQAGMHAQYAGGDYGFANPYQPRSSNSPQNYPNGTQGASSFGVLTVTSMPGMTASTSTIDTPALTPASASSYSSSGHSPMSSHGRASMGSMNGSAMYPSLPSVTGMSDLGAGYPTTTSAPASGLASGFEGLDGRRYSGGRLQRQAPAQDTDMADATDDTGNRTPKASDAKRPKSKGNSSIDPALRGEDAFDNGSTPAARSEGEDKRQEEWVDNIRTIETLRNWVKDRLARGEYEGMDCEAGATKQGADIDDDAALIAKMVEAKMAMAAVASQDIKPESDEVKYPSLMSSA</sequence>
<keyword evidence="13" id="KW-1185">Reference proteome</keyword>
<dbReference type="InterPro" id="IPR036236">
    <property type="entry name" value="Znf_C2H2_sf"/>
</dbReference>
<dbReference type="Gene3D" id="3.30.160.60">
    <property type="entry name" value="Classic Zinc Finger"/>
    <property type="match status" value="2"/>
</dbReference>
<dbReference type="AlphaFoldDB" id="A0AAV9JSW9"/>
<feature type="region of interest" description="Disordered" evidence="10">
    <location>
        <begin position="431"/>
        <end position="463"/>
    </location>
</feature>
<feature type="compositionally biased region" description="Polar residues" evidence="10">
    <location>
        <begin position="196"/>
        <end position="205"/>
    </location>
</feature>
<evidence type="ECO:0000256" key="4">
    <source>
        <dbReference type="ARBA" id="ARBA00022737"/>
    </source>
</evidence>
<evidence type="ECO:0000313" key="13">
    <source>
        <dbReference type="Proteomes" id="UP001324427"/>
    </source>
</evidence>
<dbReference type="SMART" id="SM00355">
    <property type="entry name" value="ZnF_C2H2"/>
    <property type="match status" value="3"/>
</dbReference>
<feature type="compositionally biased region" description="Low complexity" evidence="10">
    <location>
        <begin position="440"/>
        <end position="458"/>
    </location>
</feature>
<feature type="region of interest" description="Disordered" evidence="10">
    <location>
        <begin position="133"/>
        <end position="166"/>
    </location>
</feature>
<keyword evidence="6" id="KW-0862">Zinc</keyword>
<evidence type="ECO:0000256" key="10">
    <source>
        <dbReference type="SAM" id="MobiDB-lite"/>
    </source>
</evidence>
<feature type="region of interest" description="Disordered" evidence="10">
    <location>
        <begin position="186"/>
        <end position="205"/>
    </location>
</feature>
<evidence type="ECO:0000259" key="11">
    <source>
        <dbReference type="PROSITE" id="PS50157"/>
    </source>
</evidence>
<keyword evidence="7" id="KW-0539">Nucleus</keyword>
<dbReference type="GO" id="GO:0008270">
    <property type="term" value="F:zinc ion binding"/>
    <property type="evidence" value="ECO:0007669"/>
    <property type="project" value="UniProtKB-KW"/>
</dbReference>
<dbReference type="FunFam" id="3.30.160.60:FF:001875">
    <property type="entry name" value="pH-response transcription factor pacC/RIM101"/>
    <property type="match status" value="1"/>
</dbReference>
<keyword evidence="3" id="KW-0479">Metal-binding</keyword>
<comment type="similarity">
    <text evidence="8">Belongs to the pacC/RIM101 family.</text>
</comment>
<protein>
    <recommendedName>
        <fullName evidence="11">C2H2-type domain-containing protein</fullName>
    </recommendedName>
</protein>
<dbReference type="GO" id="GO:0045944">
    <property type="term" value="P:positive regulation of transcription by RNA polymerase II"/>
    <property type="evidence" value="ECO:0007669"/>
    <property type="project" value="TreeGrafter"/>
</dbReference>
<feature type="compositionally biased region" description="Polar residues" evidence="10">
    <location>
        <begin position="395"/>
        <end position="412"/>
    </location>
</feature>
<dbReference type="PANTHER" id="PTHR47257:SF1">
    <property type="entry name" value="PH-RESPONSE TRANSCRIPTION FACTOR PACC_RIM101"/>
    <property type="match status" value="1"/>
</dbReference>
<evidence type="ECO:0000256" key="1">
    <source>
        <dbReference type="ARBA" id="ARBA00004123"/>
    </source>
</evidence>
<dbReference type="Proteomes" id="UP001324427">
    <property type="component" value="Unassembled WGS sequence"/>
</dbReference>
<evidence type="ECO:0000256" key="8">
    <source>
        <dbReference type="ARBA" id="ARBA00038089"/>
    </source>
</evidence>
<dbReference type="EMBL" id="JAVFHQ010000007">
    <property type="protein sequence ID" value="KAK4548597.1"/>
    <property type="molecule type" value="Genomic_DNA"/>
</dbReference>
<feature type="region of interest" description="Disordered" evidence="10">
    <location>
        <begin position="390"/>
        <end position="412"/>
    </location>
</feature>
<comment type="subcellular location">
    <subcellularLocation>
        <location evidence="1">Nucleus</location>
    </subcellularLocation>
</comment>
<gene>
    <name evidence="12" type="ORF">LTR36_009507</name>
</gene>
<evidence type="ECO:0000256" key="6">
    <source>
        <dbReference type="ARBA" id="ARBA00022833"/>
    </source>
</evidence>